<evidence type="ECO:0000256" key="1">
    <source>
        <dbReference type="ARBA" id="ARBA00009437"/>
    </source>
</evidence>
<dbReference type="PRINTS" id="PR00039">
    <property type="entry name" value="HTHLYSR"/>
</dbReference>
<dbReference type="InterPro" id="IPR000847">
    <property type="entry name" value="LysR_HTH_N"/>
</dbReference>
<evidence type="ECO:0000256" key="2">
    <source>
        <dbReference type="ARBA" id="ARBA00023015"/>
    </source>
</evidence>
<dbReference type="Gene3D" id="3.40.190.10">
    <property type="entry name" value="Periplasmic binding protein-like II"/>
    <property type="match status" value="2"/>
</dbReference>
<evidence type="ECO:0000313" key="6">
    <source>
        <dbReference type="EMBL" id="AMF98809.1"/>
    </source>
</evidence>
<dbReference type="KEGG" id="vhr:AL538_14340"/>
<dbReference type="InterPro" id="IPR036390">
    <property type="entry name" value="WH_DNA-bd_sf"/>
</dbReference>
<keyword evidence="8" id="KW-1185">Reference proteome</keyword>
<dbReference type="AlphaFoldDB" id="A0A3A1QA95"/>
<reference evidence="7 9" key="3">
    <citation type="submission" date="2018-08" db="EMBL/GenBank/DDBJ databases">
        <title>Vibrio harveyi strains pathogenic to white snook Centropomus viridis Lockington (1877) and potential probiotic bacteria.</title>
        <authorList>
            <person name="Soto-Rodriguez S."/>
            <person name="Gomez-Gil B."/>
            <person name="Lozano-Olvera R."/>
        </authorList>
    </citation>
    <scope>NUCLEOTIDE SEQUENCE [LARGE SCALE GENOMIC DNA]</scope>
    <source>
        <strain evidence="7 9">CAIM 1508</strain>
    </source>
</reference>
<dbReference type="InterPro" id="IPR005119">
    <property type="entry name" value="LysR_subst-bd"/>
</dbReference>
<evidence type="ECO:0000259" key="5">
    <source>
        <dbReference type="PROSITE" id="PS50931"/>
    </source>
</evidence>
<dbReference type="GeneID" id="83582451"/>
<dbReference type="EMBL" id="QOUW02000008">
    <property type="protein sequence ID" value="RIW17711.1"/>
    <property type="molecule type" value="Genomic_DNA"/>
</dbReference>
<keyword evidence="2" id="KW-0805">Transcription regulation</keyword>
<dbReference type="RefSeq" id="WP_005446602.1">
    <property type="nucleotide sequence ID" value="NZ_BBKY01000073.1"/>
</dbReference>
<dbReference type="SUPFAM" id="SSF46785">
    <property type="entry name" value="Winged helix' DNA-binding domain"/>
    <property type="match status" value="1"/>
</dbReference>
<dbReference type="GO" id="GO:0006351">
    <property type="term" value="P:DNA-templated transcription"/>
    <property type="evidence" value="ECO:0007669"/>
    <property type="project" value="TreeGrafter"/>
</dbReference>
<keyword evidence="4" id="KW-0804">Transcription</keyword>
<reference evidence="6" key="2">
    <citation type="submission" date="2018-01" db="EMBL/GenBank/DDBJ databases">
        <title>FDA dAtabase for Regulatory Grade micrObial Sequences (FDA-ARGOS): Supporting development and validation of Infectious Disease Dx tests.</title>
        <authorList>
            <person name="Hoffmann M."/>
            <person name="Allard M."/>
            <person name="Evans P."/>
            <person name="Brown E."/>
            <person name="Tallon L."/>
            <person name="Sadzewicz L."/>
            <person name="Sengamalay N."/>
            <person name="Ott S."/>
            <person name="Godinez A."/>
            <person name="Nagaraj S."/>
            <person name="Vyas G."/>
            <person name="Aluvathingal J."/>
            <person name="Nadendla S."/>
            <person name="Geyer C."/>
            <person name="Sichtig H."/>
        </authorList>
    </citation>
    <scope>NUCLEOTIDE SEQUENCE</scope>
    <source>
        <strain evidence="6">FDAARGOS_107</strain>
    </source>
</reference>
<dbReference type="CDD" id="cd08432">
    <property type="entry name" value="PBP2_GcdR_TrpI_HvrB_AmpR_like"/>
    <property type="match status" value="1"/>
</dbReference>
<name>A0A3A1QA95_VIBHA</name>
<dbReference type="FunFam" id="1.10.10.10:FF:000001">
    <property type="entry name" value="LysR family transcriptional regulator"/>
    <property type="match status" value="1"/>
</dbReference>
<dbReference type="PANTHER" id="PTHR30537:SF32">
    <property type="entry name" value="HTH-TYPE TRANSCRIPTIONAL REGULATOR DSDC"/>
    <property type="match status" value="1"/>
</dbReference>
<dbReference type="SUPFAM" id="SSF53850">
    <property type="entry name" value="Periplasmic binding protein-like II"/>
    <property type="match status" value="1"/>
</dbReference>
<dbReference type="InterPro" id="IPR036388">
    <property type="entry name" value="WH-like_DNA-bd_sf"/>
</dbReference>
<sequence length="294" mass="33663">MANQQLLLRNLHTFSIAAKHLSFTQAAKELHLTQGAVSHRIKVLEQELGFSLFVRGTRKLDLTAEGYRFQKTLSSSLSTIFNEIEEIKSTDLVGELNIAASPGFLNGWLMPRIADFKRLYPGFNLNLFAQENQLDLVTNHIDAAIFYDTEHLVDVYRQRLFGEKYIPVCTPEYMKEQNILEDGMASLHRINFIHALGSDVWQRWIAHVGLDVDIFEHFYCVSHRDMAVLAARNSVGVAMGRYRFVKDLLDKGELVSPYPTMDTNLGYDLICPSGYEHRPKVKTFISWIESHIPK</sequence>
<keyword evidence="3" id="KW-0238">DNA-binding</keyword>
<dbReference type="EMBL" id="CP014038">
    <property type="protein sequence ID" value="AMF98809.1"/>
    <property type="molecule type" value="Genomic_DNA"/>
</dbReference>
<dbReference type="PROSITE" id="PS50931">
    <property type="entry name" value="HTH_LYSR"/>
    <property type="match status" value="1"/>
</dbReference>
<dbReference type="GO" id="GO:0043565">
    <property type="term" value="F:sequence-specific DNA binding"/>
    <property type="evidence" value="ECO:0007669"/>
    <property type="project" value="TreeGrafter"/>
</dbReference>
<dbReference type="GO" id="GO:0003700">
    <property type="term" value="F:DNA-binding transcription factor activity"/>
    <property type="evidence" value="ECO:0007669"/>
    <property type="project" value="InterPro"/>
</dbReference>
<evidence type="ECO:0000313" key="9">
    <source>
        <dbReference type="Proteomes" id="UP000253437"/>
    </source>
</evidence>
<organism evidence="7 9">
    <name type="scientific">Vibrio harveyi</name>
    <name type="common">Beneckea harveyi</name>
    <dbReference type="NCBI Taxonomy" id="669"/>
    <lineage>
        <taxon>Bacteria</taxon>
        <taxon>Pseudomonadati</taxon>
        <taxon>Pseudomonadota</taxon>
        <taxon>Gammaproteobacteria</taxon>
        <taxon>Vibrionales</taxon>
        <taxon>Vibrionaceae</taxon>
        <taxon>Vibrio</taxon>
    </lineage>
</organism>
<accession>A0A3A1QA95</accession>
<comment type="similarity">
    <text evidence="1">Belongs to the LysR transcriptional regulatory family.</text>
</comment>
<evidence type="ECO:0000313" key="8">
    <source>
        <dbReference type="Proteomes" id="UP000067422"/>
    </source>
</evidence>
<dbReference type="InterPro" id="IPR058163">
    <property type="entry name" value="LysR-type_TF_proteobact-type"/>
</dbReference>
<dbReference type="Gene3D" id="1.10.10.10">
    <property type="entry name" value="Winged helix-like DNA-binding domain superfamily/Winged helix DNA-binding domain"/>
    <property type="match status" value="1"/>
</dbReference>
<evidence type="ECO:0000256" key="3">
    <source>
        <dbReference type="ARBA" id="ARBA00023125"/>
    </source>
</evidence>
<gene>
    <name evidence="6" type="ORF">AL538_14340</name>
    <name evidence="7" type="ORF">DS957_004090</name>
</gene>
<dbReference type="Proteomes" id="UP000253437">
    <property type="component" value="Unassembled WGS sequence"/>
</dbReference>
<reference evidence="8" key="1">
    <citation type="submission" date="2015-12" db="EMBL/GenBank/DDBJ databases">
        <title>FDA dAtabase for Regulatory Grade micrObial Sequences (FDA-ARGOS): Supporting development and validation of Infectious Disease Dx tests.</title>
        <authorList>
            <person name="Hoffmann M."/>
            <person name="Allard M."/>
            <person name="Evans P."/>
            <person name="Brown E."/>
            <person name="Tallon L.J."/>
            <person name="Sadzewicz L."/>
            <person name="Sengamalay N."/>
            <person name="Ott S."/>
            <person name="Godinez A."/>
            <person name="Nagaraj S."/>
            <person name="Vyas G."/>
            <person name="Aluvathingal J."/>
            <person name="Nadendla S."/>
            <person name="Geyer C."/>
            <person name="Sichtig H."/>
        </authorList>
    </citation>
    <scope>NUCLEOTIDE SEQUENCE [LARGE SCALE GENOMIC DNA]</scope>
    <source>
        <strain evidence="8">ATCC 43516</strain>
    </source>
</reference>
<dbReference type="Pfam" id="PF03466">
    <property type="entry name" value="LysR_substrate"/>
    <property type="match status" value="1"/>
</dbReference>
<dbReference type="PANTHER" id="PTHR30537">
    <property type="entry name" value="HTH-TYPE TRANSCRIPTIONAL REGULATOR"/>
    <property type="match status" value="1"/>
</dbReference>
<evidence type="ECO:0000256" key="4">
    <source>
        <dbReference type="ARBA" id="ARBA00023163"/>
    </source>
</evidence>
<evidence type="ECO:0000313" key="7">
    <source>
        <dbReference type="EMBL" id="RIW17711.1"/>
    </source>
</evidence>
<dbReference type="OrthoDB" id="5526340at2"/>
<dbReference type="Proteomes" id="UP000067422">
    <property type="component" value="Chromosome 1"/>
</dbReference>
<dbReference type="Pfam" id="PF00126">
    <property type="entry name" value="HTH_1"/>
    <property type="match status" value="1"/>
</dbReference>
<proteinExistence type="inferred from homology"/>
<feature type="domain" description="HTH lysR-type" evidence="5">
    <location>
        <begin position="6"/>
        <end position="63"/>
    </location>
</feature>
<protein>
    <submittedName>
        <fullName evidence="6 7">Transcriptional regulator</fullName>
    </submittedName>
</protein>